<evidence type="ECO:0000256" key="4">
    <source>
        <dbReference type="ARBA" id="ARBA00022630"/>
    </source>
</evidence>
<evidence type="ECO:0000256" key="6">
    <source>
        <dbReference type="ARBA" id="ARBA00023002"/>
    </source>
</evidence>
<evidence type="ECO:0000256" key="1">
    <source>
        <dbReference type="ARBA" id="ARBA00001974"/>
    </source>
</evidence>
<dbReference type="CDD" id="cd00537">
    <property type="entry name" value="MTHFR"/>
    <property type="match status" value="1"/>
</dbReference>
<protein>
    <recommendedName>
        <fullName evidence="9">Methylenetetrahydrofolate reductase</fullName>
    </recommendedName>
</protein>
<evidence type="ECO:0000256" key="8">
    <source>
        <dbReference type="ARBA" id="ARBA00048628"/>
    </source>
</evidence>
<accession>A0ABS7JKM7</accession>
<dbReference type="GO" id="GO:0004489">
    <property type="term" value="F:methylenetetrahydrofolate reductase [NAD(P)H] activity"/>
    <property type="evidence" value="ECO:0007669"/>
    <property type="project" value="UniProtKB-EC"/>
</dbReference>
<dbReference type="InterPro" id="IPR003171">
    <property type="entry name" value="Mehydrof_redctse-like"/>
</dbReference>
<comment type="caution">
    <text evidence="10">The sequence shown here is derived from an EMBL/GenBank/DDBJ whole genome shotgun (WGS) entry which is preliminary data.</text>
</comment>
<evidence type="ECO:0000256" key="3">
    <source>
        <dbReference type="ARBA" id="ARBA00006743"/>
    </source>
</evidence>
<comment type="pathway">
    <text evidence="2 9">One-carbon metabolism; tetrahydrofolate interconversion.</text>
</comment>
<dbReference type="EMBL" id="JAIGYQ010000001">
    <property type="protein sequence ID" value="MBX7489942.1"/>
    <property type="molecule type" value="Genomic_DNA"/>
</dbReference>
<dbReference type="PANTHER" id="PTHR45754:SF3">
    <property type="entry name" value="METHYLENETETRAHYDROFOLATE REDUCTASE (NADPH)"/>
    <property type="match status" value="1"/>
</dbReference>
<reference evidence="10 11" key="1">
    <citation type="submission" date="2021-08" db="EMBL/GenBank/DDBJ databases">
        <title>Helicobacter spp. isolated from feces of Anatolian Ground Squirrel (Spermophilus xanthoprymnus) in Turkey.</title>
        <authorList>
            <person name="Aydin F."/>
            <person name="Abay S."/>
            <person name="Kayman T."/>
            <person name="Karakaya E."/>
            <person name="Saticioglu I.B."/>
        </authorList>
    </citation>
    <scope>NUCLEOTIDE SEQUENCE [LARGE SCALE GENOMIC DNA]</scope>
    <source>
        <strain evidence="10 11">Faydin-H70</strain>
    </source>
</reference>
<comment type="cofactor">
    <cofactor evidence="1 9">
        <name>FAD</name>
        <dbReference type="ChEBI" id="CHEBI:57692"/>
    </cofactor>
</comment>
<evidence type="ECO:0000256" key="5">
    <source>
        <dbReference type="ARBA" id="ARBA00022827"/>
    </source>
</evidence>
<evidence type="ECO:0000313" key="11">
    <source>
        <dbReference type="Proteomes" id="UP000700059"/>
    </source>
</evidence>
<dbReference type="PANTHER" id="PTHR45754">
    <property type="entry name" value="METHYLENETETRAHYDROFOLATE REDUCTASE"/>
    <property type="match status" value="1"/>
</dbReference>
<dbReference type="Gene3D" id="3.20.20.220">
    <property type="match status" value="1"/>
</dbReference>
<dbReference type="SUPFAM" id="SSF51730">
    <property type="entry name" value="FAD-linked oxidoreductase"/>
    <property type="match status" value="1"/>
</dbReference>
<keyword evidence="5 9" id="KW-0274">FAD</keyword>
<evidence type="ECO:0000256" key="7">
    <source>
        <dbReference type="ARBA" id="ARBA00034478"/>
    </source>
</evidence>
<organism evidence="10 11">
    <name type="scientific">Helicobacter turcicus</name>
    <dbReference type="NCBI Taxonomy" id="2867412"/>
    <lineage>
        <taxon>Bacteria</taxon>
        <taxon>Pseudomonadati</taxon>
        <taxon>Campylobacterota</taxon>
        <taxon>Epsilonproteobacteria</taxon>
        <taxon>Campylobacterales</taxon>
        <taxon>Helicobacteraceae</taxon>
        <taxon>Helicobacter</taxon>
    </lineage>
</organism>
<dbReference type="Pfam" id="PF02219">
    <property type="entry name" value="MTHFR"/>
    <property type="match status" value="1"/>
</dbReference>
<evidence type="ECO:0000256" key="2">
    <source>
        <dbReference type="ARBA" id="ARBA00004777"/>
    </source>
</evidence>
<keyword evidence="11" id="KW-1185">Reference proteome</keyword>
<comment type="pathway">
    <text evidence="7">Amino-acid biosynthesis; L-methionine biosynthesis via de novo pathway.</text>
</comment>
<keyword evidence="4 9" id="KW-0285">Flavoprotein</keyword>
<evidence type="ECO:0000313" key="10">
    <source>
        <dbReference type="EMBL" id="MBX7489942.1"/>
    </source>
</evidence>
<dbReference type="RefSeq" id="WP_221531210.1">
    <property type="nucleotide sequence ID" value="NZ_JAIGYP010000001.1"/>
</dbReference>
<proteinExistence type="inferred from homology"/>
<keyword evidence="6 9" id="KW-0560">Oxidoreductase</keyword>
<name>A0ABS7JKM7_9HELI</name>
<dbReference type="InterPro" id="IPR029041">
    <property type="entry name" value="FAD-linked_oxidoreductase-like"/>
</dbReference>
<sequence length="307" mass="34335">MQKFDSQKIESFINQLQSGAKCYTYEFSAPASFSLEDLFDRLKNHSFVGELDAFICTDSPLGKLKHSAVLASLKLQNTFGIPSITTIAMRDKNTLALQSELIGMNSLDLRLILALTGDPLRLGNQPQAKGVFEGSSALLLKIIAALNRNKDINGESLQGDSKSIYPFCVLNSYAKNKENLYRKMREKIQNGALAIFTQPIYDIGIAEELLEWCSNINLECNTKCALVFGFFPISSYKTALFLHHKLPGVFVPKDWLEALEVAKNQGSEWEVGLQKSKELFKGLSALQRKFHFMSANKPEVIARILEI</sequence>
<evidence type="ECO:0000256" key="9">
    <source>
        <dbReference type="RuleBase" id="RU003862"/>
    </source>
</evidence>
<comment type="similarity">
    <text evidence="3 9">Belongs to the methylenetetrahydrofolate reductase family.</text>
</comment>
<gene>
    <name evidence="10" type="ORF">K4G57_00405</name>
</gene>
<dbReference type="Proteomes" id="UP000700059">
    <property type="component" value="Unassembled WGS sequence"/>
</dbReference>
<comment type="catalytic activity">
    <reaction evidence="8">
        <text>(6S)-5-methyl-5,6,7,8-tetrahydrofolate + NAD(+) = (6R)-5,10-methylene-5,6,7,8-tetrahydrofolate + NADH + H(+)</text>
        <dbReference type="Rhea" id="RHEA:19821"/>
        <dbReference type="ChEBI" id="CHEBI:15378"/>
        <dbReference type="ChEBI" id="CHEBI:15636"/>
        <dbReference type="ChEBI" id="CHEBI:18608"/>
        <dbReference type="ChEBI" id="CHEBI:57540"/>
        <dbReference type="ChEBI" id="CHEBI:57945"/>
        <dbReference type="EC" id="1.5.1.54"/>
    </reaction>
    <physiologicalReaction direction="right-to-left" evidence="8">
        <dbReference type="Rhea" id="RHEA:19823"/>
    </physiologicalReaction>
</comment>